<feature type="transmembrane region" description="Helical" evidence="3">
    <location>
        <begin position="341"/>
        <end position="361"/>
    </location>
</feature>
<dbReference type="GO" id="GO:0016301">
    <property type="term" value="F:kinase activity"/>
    <property type="evidence" value="ECO:0007669"/>
    <property type="project" value="UniProtKB-KW"/>
</dbReference>
<dbReference type="GO" id="GO:0016791">
    <property type="term" value="F:phosphatase activity"/>
    <property type="evidence" value="ECO:0007669"/>
    <property type="project" value="TreeGrafter"/>
</dbReference>
<evidence type="ECO:0000313" key="6">
    <source>
        <dbReference type="Proteomes" id="UP000004095"/>
    </source>
</evidence>
<keyword evidence="5" id="KW-0418">Kinase</keyword>
<dbReference type="RefSeq" id="WP_004156364.1">
    <property type="nucleotide sequence ID" value="NZ_AAWS01000027.1"/>
</dbReference>
<dbReference type="eggNOG" id="COG2208">
    <property type="taxonomic scope" value="Bacteria"/>
</dbReference>
<dbReference type="InterPro" id="IPR011622">
    <property type="entry name" value="7TMR_DISM_rcpt_extracell_dom2"/>
</dbReference>
<comment type="caution">
    <text evidence="5">The sequence shown here is derived from an EMBL/GenBank/DDBJ whole genome shotgun (WGS) entry which is preliminary data.</text>
</comment>
<dbReference type="Gene3D" id="2.60.40.2380">
    <property type="match status" value="1"/>
</dbReference>
<feature type="domain" description="PPM-type phosphatase" evidence="4">
    <location>
        <begin position="497"/>
        <end position="725"/>
    </location>
</feature>
<keyword evidence="2" id="KW-0175">Coiled coil</keyword>
<feature type="transmembrane region" description="Helical" evidence="3">
    <location>
        <begin position="190"/>
        <end position="208"/>
    </location>
</feature>
<dbReference type="Gene3D" id="3.60.40.10">
    <property type="entry name" value="PPM-type phosphatase domain"/>
    <property type="match status" value="1"/>
</dbReference>
<protein>
    <submittedName>
        <fullName evidence="5">Serine/threonine kinase with GAF domain</fullName>
    </submittedName>
</protein>
<feature type="transmembrane region" description="Helical" evidence="3">
    <location>
        <begin position="314"/>
        <end position="334"/>
    </location>
</feature>
<evidence type="ECO:0000256" key="3">
    <source>
        <dbReference type="SAM" id="Phobius"/>
    </source>
</evidence>
<feature type="coiled-coil region" evidence="2">
    <location>
        <begin position="397"/>
        <end position="440"/>
    </location>
</feature>
<dbReference type="Pfam" id="PF07695">
    <property type="entry name" value="7TMR-DISM_7TM"/>
    <property type="match status" value="1"/>
</dbReference>
<evidence type="ECO:0000259" key="4">
    <source>
        <dbReference type="SMART" id="SM00331"/>
    </source>
</evidence>
<evidence type="ECO:0000256" key="2">
    <source>
        <dbReference type="SAM" id="Coils"/>
    </source>
</evidence>
<dbReference type="AlphaFoldDB" id="A1ZRD3"/>
<gene>
    <name evidence="5" type="ORF">M23134_04711</name>
</gene>
<keyword evidence="3" id="KW-0472">Membrane</keyword>
<dbReference type="PANTHER" id="PTHR43156">
    <property type="entry name" value="STAGE II SPORULATION PROTEIN E-RELATED"/>
    <property type="match status" value="1"/>
</dbReference>
<dbReference type="OrthoDB" id="9783459at2"/>
<feature type="transmembrane region" description="Helical" evidence="3">
    <location>
        <begin position="220"/>
        <end position="237"/>
    </location>
</feature>
<dbReference type="Pfam" id="PF07696">
    <property type="entry name" value="7TMR-DISMED2"/>
    <property type="match status" value="1"/>
</dbReference>
<feature type="transmembrane region" description="Helical" evidence="3">
    <location>
        <begin position="373"/>
        <end position="391"/>
    </location>
</feature>
<dbReference type="Pfam" id="PF07228">
    <property type="entry name" value="SpoIIE"/>
    <property type="match status" value="1"/>
</dbReference>
<dbReference type="InterPro" id="IPR036457">
    <property type="entry name" value="PPM-type-like_dom_sf"/>
</dbReference>
<sequence length="725" mass="83405">MLFLKNKSKDYCFSSTLVLLLWLGLYTTYGQSTIVITQTQQMQLIGKQVLYYEDTTAQLSLEDIGQPKVQRQFKPLNKDIFNQQPSQSVLWFKFILQNKTGQDLWLETGDSFAYYIDFYRPNAKGKYASPIKLGVLRPKENKLVASNFYYVPLSKSDSVQTYYLRKAGDFTHYHVFQAGTLQALHKHIKVYDYILAGFLGVILSLALYNLMLFYSTKDKIYLIYVVYLLYSFVNVPFNNGYALFYGSFWWQYFYVWSNPIFIVISLFVIHYLQLSIIAPRLSRWIQAITILLSGIFPLLNLFRYPHFVHTVMPYQLILMVYMCSLLGAGVYMWYQGFKNARFYVMGWFFAISSVFIHILALEGVLPSHQLFHHSIYIGVSLEALLFALALGDRWNLLKKEKEVVQAENLRLVEQQNDLLAQKVEEKTKELQLAYEEVQTNNDALKMTQEVVANRNELLAAQNDELSLYRTRIGQSFRAAQMIQVALLPPSESMAVAFADYFVFNRPKDVVSGDFYWLYTYQQTKVLVVADCTGHGVPGAFMTFIGNNLLDKIIKINGVTQPTKVLDALNREVQMVFQQQEASKGYEGGMDAAVVTFTSLPKQATEVIFAGAKSNLWYISPPQHTLHEITGTRRSVGGFQPKGKKPYQTHRIELPPHSLLYLGSDGLLDQNNEQRRKFSSAQLKKVLLQNSHLALPVQKQHLAQALQQHMQDTEQRDDILWVGLKL</sequence>
<dbReference type="InterPro" id="IPR052016">
    <property type="entry name" value="Bact_Sigma-Reg"/>
</dbReference>
<evidence type="ECO:0000313" key="5">
    <source>
        <dbReference type="EMBL" id="EAY27023.1"/>
    </source>
</evidence>
<feature type="transmembrane region" description="Helical" evidence="3">
    <location>
        <begin position="284"/>
        <end position="302"/>
    </location>
</feature>
<accession>A1ZRD3</accession>
<dbReference type="EMBL" id="AAWS01000027">
    <property type="protein sequence ID" value="EAY27023.1"/>
    <property type="molecule type" value="Genomic_DNA"/>
</dbReference>
<dbReference type="Proteomes" id="UP000004095">
    <property type="component" value="Unassembled WGS sequence"/>
</dbReference>
<dbReference type="SMART" id="SM00331">
    <property type="entry name" value="PP2C_SIG"/>
    <property type="match status" value="1"/>
</dbReference>
<proteinExistence type="predicted"/>
<keyword evidence="6" id="KW-1185">Reference proteome</keyword>
<keyword evidence="1" id="KW-0378">Hydrolase</keyword>
<dbReference type="PANTHER" id="PTHR43156:SF9">
    <property type="entry name" value="HAMP DOMAIN-CONTAINING PROTEIN"/>
    <property type="match status" value="1"/>
</dbReference>
<feature type="transmembrane region" description="Helical" evidence="3">
    <location>
        <begin position="249"/>
        <end position="272"/>
    </location>
</feature>
<keyword evidence="5" id="KW-0808">Transferase</keyword>
<keyword evidence="3" id="KW-1133">Transmembrane helix</keyword>
<reference evidence="5 6" key="1">
    <citation type="submission" date="2007-01" db="EMBL/GenBank/DDBJ databases">
        <authorList>
            <person name="Haygood M."/>
            <person name="Podell S."/>
            <person name="Anderson C."/>
            <person name="Hopkinson B."/>
            <person name="Roe K."/>
            <person name="Barbeau K."/>
            <person name="Gaasterland T."/>
            <person name="Ferriera S."/>
            <person name="Johnson J."/>
            <person name="Kravitz S."/>
            <person name="Beeson K."/>
            <person name="Sutton G."/>
            <person name="Rogers Y.-H."/>
            <person name="Friedman R."/>
            <person name="Frazier M."/>
            <person name="Venter J.C."/>
        </authorList>
    </citation>
    <scope>NUCLEOTIDE SEQUENCE [LARGE SCALE GENOMIC DNA]</scope>
    <source>
        <strain evidence="5 6">ATCC 23134</strain>
    </source>
</reference>
<dbReference type="InterPro" id="IPR001932">
    <property type="entry name" value="PPM-type_phosphatase-like_dom"/>
</dbReference>
<name>A1ZRD3_MICM2</name>
<evidence type="ECO:0000256" key="1">
    <source>
        <dbReference type="ARBA" id="ARBA00022801"/>
    </source>
</evidence>
<keyword evidence="3" id="KW-0812">Transmembrane</keyword>
<organism evidence="5 6">
    <name type="scientific">Microscilla marina ATCC 23134</name>
    <dbReference type="NCBI Taxonomy" id="313606"/>
    <lineage>
        <taxon>Bacteria</taxon>
        <taxon>Pseudomonadati</taxon>
        <taxon>Bacteroidota</taxon>
        <taxon>Cytophagia</taxon>
        <taxon>Cytophagales</taxon>
        <taxon>Microscillaceae</taxon>
        <taxon>Microscilla</taxon>
    </lineage>
</organism>
<dbReference type="InterPro" id="IPR011623">
    <property type="entry name" value="7TMR_DISM_rcpt_extracell_dom1"/>
</dbReference>